<accession>A0ABY7BAQ3</accession>
<protein>
    <submittedName>
        <fullName evidence="6">NAD(P)-dependent oxidoreductase</fullName>
    </submittedName>
</protein>
<reference evidence="6" key="1">
    <citation type="submission" date="2022-11" db="EMBL/GenBank/DDBJ databases">
        <authorList>
            <person name="Mo P."/>
        </authorList>
    </citation>
    <scope>NUCLEOTIDE SEQUENCE</scope>
    <source>
        <strain evidence="6">HUAS 11-8</strain>
    </source>
</reference>
<evidence type="ECO:0000256" key="3">
    <source>
        <dbReference type="ARBA" id="ARBA00023027"/>
    </source>
</evidence>
<dbReference type="SUPFAM" id="SSF51735">
    <property type="entry name" value="NAD(P)-binding Rossmann-fold domains"/>
    <property type="match status" value="1"/>
</dbReference>
<dbReference type="PANTHER" id="PTHR43060:SF15">
    <property type="entry name" value="3-HYDROXYISOBUTYRATE DEHYDROGENASE-LIKE 1, MITOCHONDRIAL-RELATED"/>
    <property type="match status" value="1"/>
</dbReference>
<evidence type="ECO:0000256" key="2">
    <source>
        <dbReference type="ARBA" id="ARBA00023002"/>
    </source>
</evidence>
<sequence>MEIGFVGAGRMGRPMLVNLAAAGHDVTVYERNAGVLASLREEGVRPAGSVRDLARLPITLSMLPDGDSAVEFLLGDDGLLTAARPGHCHVLMGTVGPELVRELSAEAAKRDVRLADAPVSGSVAAASARSIVTMVGADADVYERIQPVLATMTAAQLHAGPVGSGSAVKLAVNLVIAALNQAVAEALLLGEAAGIAPAILYDALERGAANAPFVGQKRAAFLEPDRTPVAAPVALIAKDVRLALQLADSHGCRLPGTLTTAKVLEEACAAGDGGLDMAQVLRTLKTTEQGK</sequence>
<evidence type="ECO:0000313" key="6">
    <source>
        <dbReference type="EMBL" id="WAL67778.1"/>
    </source>
</evidence>
<dbReference type="InterPro" id="IPR006115">
    <property type="entry name" value="6PGDH_NADP-bd"/>
</dbReference>
<keyword evidence="3" id="KW-0520">NAD</keyword>
<gene>
    <name evidence="6" type="ORF">ORV05_08395</name>
</gene>
<dbReference type="InterPro" id="IPR015815">
    <property type="entry name" value="HIBADH-related"/>
</dbReference>
<dbReference type="Gene3D" id="1.10.1040.10">
    <property type="entry name" value="N-(1-d-carboxylethyl)-l-norvaline Dehydrogenase, domain 2"/>
    <property type="match status" value="1"/>
</dbReference>
<dbReference type="SUPFAM" id="SSF48179">
    <property type="entry name" value="6-phosphogluconate dehydrogenase C-terminal domain-like"/>
    <property type="match status" value="1"/>
</dbReference>
<comment type="similarity">
    <text evidence="1">Belongs to the HIBADH-related family.</text>
</comment>
<dbReference type="Gene3D" id="3.40.50.720">
    <property type="entry name" value="NAD(P)-binding Rossmann-like Domain"/>
    <property type="match status" value="1"/>
</dbReference>
<dbReference type="EMBL" id="CP113836">
    <property type="protein sequence ID" value="WAL67778.1"/>
    <property type="molecule type" value="Genomic_DNA"/>
</dbReference>
<dbReference type="Proteomes" id="UP001163203">
    <property type="component" value="Chromosome"/>
</dbReference>
<keyword evidence="2" id="KW-0560">Oxidoreductase</keyword>
<evidence type="ECO:0000259" key="4">
    <source>
        <dbReference type="Pfam" id="PF03446"/>
    </source>
</evidence>
<dbReference type="InterPro" id="IPR036291">
    <property type="entry name" value="NAD(P)-bd_dom_sf"/>
</dbReference>
<organism evidence="6 7">
    <name type="scientific">Amycolatopsis cynarae</name>
    <dbReference type="NCBI Taxonomy" id="2995223"/>
    <lineage>
        <taxon>Bacteria</taxon>
        <taxon>Bacillati</taxon>
        <taxon>Actinomycetota</taxon>
        <taxon>Actinomycetes</taxon>
        <taxon>Pseudonocardiales</taxon>
        <taxon>Pseudonocardiaceae</taxon>
        <taxon>Amycolatopsis</taxon>
    </lineage>
</organism>
<evidence type="ECO:0000256" key="1">
    <source>
        <dbReference type="ARBA" id="ARBA00009080"/>
    </source>
</evidence>
<feature type="domain" description="3-hydroxyisobutyrate dehydrogenase-like NAD-binding" evidence="5">
    <location>
        <begin position="163"/>
        <end position="283"/>
    </location>
</feature>
<evidence type="ECO:0000259" key="5">
    <source>
        <dbReference type="Pfam" id="PF14833"/>
    </source>
</evidence>
<dbReference type="PANTHER" id="PTHR43060">
    <property type="entry name" value="3-HYDROXYISOBUTYRATE DEHYDROGENASE-LIKE 1, MITOCHONDRIAL-RELATED"/>
    <property type="match status" value="1"/>
</dbReference>
<keyword evidence="7" id="KW-1185">Reference proteome</keyword>
<dbReference type="PIRSF" id="PIRSF000103">
    <property type="entry name" value="HIBADH"/>
    <property type="match status" value="1"/>
</dbReference>
<feature type="domain" description="6-phosphogluconate dehydrogenase NADP-binding" evidence="4">
    <location>
        <begin position="2"/>
        <end position="156"/>
    </location>
</feature>
<dbReference type="Pfam" id="PF14833">
    <property type="entry name" value="NAD_binding_11"/>
    <property type="match status" value="1"/>
</dbReference>
<dbReference type="RefSeq" id="WP_268757873.1">
    <property type="nucleotide sequence ID" value="NZ_CP113836.1"/>
</dbReference>
<dbReference type="Pfam" id="PF03446">
    <property type="entry name" value="NAD_binding_2"/>
    <property type="match status" value="1"/>
</dbReference>
<dbReference type="InterPro" id="IPR029154">
    <property type="entry name" value="HIBADH-like_NADP-bd"/>
</dbReference>
<evidence type="ECO:0000313" key="7">
    <source>
        <dbReference type="Proteomes" id="UP001163203"/>
    </source>
</evidence>
<dbReference type="InterPro" id="IPR008927">
    <property type="entry name" value="6-PGluconate_DH-like_C_sf"/>
</dbReference>
<name>A0ABY7BAQ3_9PSEU</name>
<proteinExistence type="inferred from homology"/>
<dbReference type="InterPro" id="IPR013328">
    <property type="entry name" value="6PGD_dom2"/>
</dbReference>